<sequence length="257" mass="27059">MTRIEADGLRVRLGGAEVLTGVSVAAAGGEVVGLIGPNGSGKTTLLGALAGLTVPEAGHVRVDGAAIAALTPTERARRIGYLEQNPVAHWPLAVERVAMLGRTPHRAAFQGETDGDRRIVARALERCGVAGFATRAVNTLSGGERARVMLARALAGEPRILLADEPVAGLDPYHQLQVMELLRDLSREGMAVVVVLHDLSLAVRFCDRLCLLEHGRVAASGEPSAVLDGGTAERVFAVDLRRGDGWAIPWQRRGAAP</sequence>
<accession>A0ABX2T4R7</accession>
<keyword evidence="8" id="KW-1185">Reference proteome</keyword>
<dbReference type="Gene3D" id="3.40.50.300">
    <property type="entry name" value="P-loop containing nucleotide triphosphate hydrolases"/>
    <property type="match status" value="1"/>
</dbReference>
<dbReference type="Proteomes" id="UP000584642">
    <property type="component" value="Unassembled WGS sequence"/>
</dbReference>
<gene>
    <name evidence="7" type="ORF">HND93_06145</name>
</gene>
<dbReference type="CDD" id="cd03214">
    <property type="entry name" value="ABC_Iron-Siderophores_B12_Hemin"/>
    <property type="match status" value="1"/>
</dbReference>
<comment type="caution">
    <text evidence="7">The sequence shown here is derived from an EMBL/GenBank/DDBJ whole genome shotgun (WGS) entry which is preliminary data.</text>
</comment>
<proteinExistence type="predicted"/>
<name>A0ABX2T4R7_9PROT</name>
<evidence type="ECO:0000313" key="7">
    <source>
        <dbReference type="EMBL" id="NYZ19286.1"/>
    </source>
</evidence>
<dbReference type="PROSITE" id="PS00211">
    <property type="entry name" value="ABC_TRANSPORTER_1"/>
    <property type="match status" value="1"/>
</dbReference>
<dbReference type="RefSeq" id="WP_180281046.1">
    <property type="nucleotide sequence ID" value="NZ_JABFDB010000002.1"/>
</dbReference>
<dbReference type="InterPro" id="IPR027417">
    <property type="entry name" value="P-loop_NTPase"/>
</dbReference>
<keyword evidence="3 7" id="KW-0067">ATP-binding</keyword>
<evidence type="ECO:0000313" key="8">
    <source>
        <dbReference type="Proteomes" id="UP000584642"/>
    </source>
</evidence>
<dbReference type="PANTHER" id="PTHR42794:SF1">
    <property type="entry name" value="HEMIN IMPORT ATP-BINDING PROTEIN HMUV"/>
    <property type="match status" value="1"/>
</dbReference>
<dbReference type="PROSITE" id="PS50893">
    <property type="entry name" value="ABC_TRANSPORTER_2"/>
    <property type="match status" value="1"/>
</dbReference>
<dbReference type="Pfam" id="PF00005">
    <property type="entry name" value="ABC_tran"/>
    <property type="match status" value="1"/>
</dbReference>
<dbReference type="InterPro" id="IPR017871">
    <property type="entry name" value="ABC_transporter-like_CS"/>
</dbReference>
<feature type="domain" description="ABC transporter" evidence="6">
    <location>
        <begin position="4"/>
        <end position="239"/>
    </location>
</feature>
<dbReference type="SUPFAM" id="SSF52540">
    <property type="entry name" value="P-loop containing nucleoside triphosphate hydrolases"/>
    <property type="match status" value="1"/>
</dbReference>
<evidence type="ECO:0000256" key="4">
    <source>
        <dbReference type="ARBA" id="ARBA00022967"/>
    </source>
</evidence>
<evidence type="ECO:0000256" key="5">
    <source>
        <dbReference type="ARBA" id="ARBA00037066"/>
    </source>
</evidence>
<dbReference type="EMBL" id="JABFDB010000002">
    <property type="protein sequence ID" value="NYZ19286.1"/>
    <property type="molecule type" value="Genomic_DNA"/>
</dbReference>
<reference evidence="7 8" key="1">
    <citation type="submission" date="2020-05" db="EMBL/GenBank/DDBJ databases">
        <title>Azospirillum oleiclasticum sp. nov, a nitrogen-fixing and heavy crude oil-emulsifying bacterium isolated from the crude oil of Yumen Oilfield.</title>
        <authorList>
            <person name="Wu D."/>
            <person name="Cai M."/>
            <person name="Zhang X."/>
        </authorList>
    </citation>
    <scope>NUCLEOTIDE SEQUENCE [LARGE SCALE GENOMIC DNA]</scope>
    <source>
        <strain evidence="7 8">ROY-1-1-2</strain>
    </source>
</reference>
<evidence type="ECO:0000259" key="6">
    <source>
        <dbReference type="PROSITE" id="PS50893"/>
    </source>
</evidence>
<organism evidence="7 8">
    <name type="scientific">Azospirillum oleiclasticum</name>
    <dbReference type="NCBI Taxonomy" id="2735135"/>
    <lineage>
        <taxon>Bacteria</taxon>
        <taxon>Pseudomonadati</taxon>
        <taxon>Pseudomonadota</taxon>
        <taxon>Alphaproteobacteria</taxon>
        <taxon>Rhodospirillales</taxon>
        <taxon>Azospirillaceae</taxon>
        <taxon>Azospirillum</taxon>
    </lineage>
</organism>
<keyword evidence="1" id="KW-0813">Transport</keyword>
<evidence type="ECO:0000256" key="3">
    <source>
        <dbReference type="ARBA" id="ARBA00022840"/>
    </source>
</evidence>
<dbReference type="SMART" id="SM00382">
    <property type="entry name" value="AAA"/>
    <property type="match status" value="1"/>
</dbReference>
<dbReference type="InterPro" id="IPR003593">
    <property type="entry name" value="AAA+_ATPase"/>
</dbReference>
<dbReference type="PANTHER" id="PTHR42794">
    <property type="entry name" value="HEMIN IMPORT ATP-BINDING PROTEIN HMUV"/>
    <property type="match status" value="1"/>
</dbReference>
<evidence type="ECO:0000256" key="1">
    <source>
        <dbReference type="ARBA" id="ARBA00022448"/>
    </source>
</evidence>
<keyword evidence="2" id="KW-0547">Nucleotide-binding</keyword>
<keyword evidence="4" id="KW-1278">Translocase</keyword>
<evidence type="ECO:0000256" key="2">
    <source>
        <dbReference type="ARBA" id="ARBA00022741"/>
    </source>
</evidence>
<comment type="function">
    <text evidence="5">Part of the ABC transporter complex HmuTUV involved in hemin import. Responsible for energy coupling to the transport system.</text>
</comment>
<protein>
    <submittedName>
        <fullName evidence="7">ABC transporter ATP-binding protein</fullName>
    </submittedName>
</protein>
<dbReference type="GO" id="GO:0005524">
    <property type="term" value="F:ATP binding"/>
    <property type="evidence" value="ECO:0007669"/>
    <property type="project" value="UniProtKB-KW"/>
</dbReference>
<dbReference type="InterPro" id="IPR003439">
    <property type="entry name" value="ABC_transporter-like_ATP-bd"/>
</dbReference>